<name>A0ABS6F407_9CLOT</name>
<keyword evidence="1" id="KW-0472">Membrane</keyword>
<keyword evidence="3" id="KW-1185">Reference proteome</keyword>
<evidence type="ECO:0008006" key="4">
    <source>
        <dbReference type="Google" id="ProtNLM"/>
    </source>
</evidence>
<comment type="caution">
    <text evidence="2">The sequence shown here is derived from an EMBL/GenBank/DDBJ whole genome shotgun (WGS) entry which is preliminary data.</text>
</comment>
<accession>A0ABS6F407</accession>
<feature type="transmembrane region" description="Helical" evidence="1">
    <location>
        <begin position="12"/>
        <end position="29"/>
    </location>
</feature>
<keyword evidence="1" id="KW-1133">Transmembrane helix</keyword>
<dbReference type="Proteomes" id="UP000736583">
    <property type="component" value="Unassembled WGS sequence"/>
</dbReference>
<protein>
    <recommendedName>
        <fullName evidence="4">Lipoprotein</fullName>
    </recommendedName>
</protein>
<feature type="transmembrane region" description="Helical" evidence="1">
    <location>
        <begin position="35"/>
        <end position="54"/>
    </location>
</feature>
<evidence type="ECO:0000313" key="2">
    <source>
        <dbReference type="EMBL" id="MBU5593140.1"/>
    </source>
</evidence>
<gene>
    <name evidence="2" type="ORF">KQI89_15430</name>
</gene>
<organism evidence="2 3">
    <name type="scientific">Clostridium simiarum</name>
    <dbReference type="NCBI Taxonomy" id="2841506"/>
    <lineage>
        <taxon>Bacteria</taxon>
        <taxon>Bacillati</taxon>
        <taxon>Bacillota</taxon>
        <taxon>Clostridia</taxon>
        <taxon>Eubacteriales</taxon>
        <taxon>Clostridiaceae</taxon>
        <taxon>Clostridium</taxon>
    </lineage>
</organism>
<proteinExistence type="predicted"/>
<evidence type="ECO:0000256" key="1">
    <source>
        <dbReference type="SAM" id="Phobius"/>
    </source>
</evidence>
<dbReference type="RefSeq" id="WP_216457823.1">
    <property type="nucleotide sequence ID" value="NZ_JAHLQL010000007.1"/>
</dbReference>
<dbReference type="EMBL" id="JAHLQL010000007">
    <property type="protein sequence ID" value="MBU5593140.1"/>
    <property type="molecule type" value="Genomic_DNA"/>
</dbReference>
<reference evidence="2 3" key="1">
    <citation type="submission" date="2021-06" db="EMBL/GenBank/DDBJ databases">
        <authorList>
            <person name="Sun Q."/>
            <person name="Li D."/>
        </authorList>
    </citation>
    <scope>NUCLEOTIDE SEQUENCE [LARGE SCALE GENOMIC DNA]</scope>
    <source>
        <strain evidence="2 3">MSJ-4</strain>
    </source>
</reference>
<evidence type="ECO:0000313" key="3">
    <source>
        <dbReference type="Proteomes" id="UP000736583"/>
    </source>
</evidence>
<sequence length="73" mass="8372">MKTEMRKELKIGWGAFTISLILNCFFDVPKMVMGILMGLSISFFIVGALQERVYQGLKHRKKSFVENTLSKKS</sequence>
<keyword evidence="1" id="KW-0812">Transmembrane</keyword>